<organism evidence="1 2">
    <name type="scientific">Pneumocystis oryctolagi</name>
    <dbReference type="NCBI Taxonomy" id="42067"/>
    <lineage>
        <taxon>Eukaryota</taxon>
        <taxon>Fungi</taxon>
        <taxon>Dikarya</taxon>
        <taxon>Ascomycota</taxon>
        <taxon>Taphrinomycotina</taxon>
        <taxon>Pneumocystomycetes</taxon>
        <taxon>Pneumocystaceae</taxon>
        <taxon>Pneumocystis</taxon>
    </lineage>
</organism>
<sequence>MSIYENENGSSRRFERQKQNTTHEHMHRENVASFLLETLQQKKVPSFLENNSILSDYSTNTLLSITDLLMSQFIEDDFKNTKSNLPENFIDTLDRVPLKTLKPDDICSICKVSFLEDKYPLVVQLRCGHKFDECISLWLKINATCPVCRKPVLKEESIIFQDDEYNDMYI</sequence>
<gene>
    <name evidence="1" type="ORF">PORY_000328</name>
</gene>
<reference evidence="1 2" key="1">
    <citation type="journal article" date="2021" name="Commun. Biol.">
        <title>Genomic insights into the host specific adaptation of the Pneumocystis genus.</title>
        <authorList>
            <person name="Cisse O.H."/>
            <person name="Ma L."/>
            <person name="Dekker J.P."/>
            <person name="Khil P.P."/>
            <person name="Youn J.-H."/>
            <person name="Brenchley J.M."/>
            <person name="Blair R."/>
            <person name="Pahar B."/>
            <person name="Chabe M."/>
            <person name="Van Rompay K.K.A."/>
            <person name="Keesler R."/>
            <person name="Sukura A."/>
            <person name="Hirsch V."/>
            <person name="Kutty G."/>
            <person name="Liu Y."/>
            <person name="Peng L."/>
            <person name="Chen J."/>
            <person name="Song J."/>
            <person name="Weissenbacher-Lang C."/>
            <person name="Xu J."/>
            <person name="Upham N.S."/>
            <person name="Stajich J.E."/>
            <person name="Cuomo C.A."/>
            <person name="Cushion M.T."/>
            <person name="Kovacs J.A."/>
        </authorList>
    </citation>
    <scope>NUCLEOTIDE SEQUENCE [LARGE SCALE GENOMIC DNA]</scope>
    <source>
        <strain evidence="1 2">RABM</strain>
    </source>
</reference>
<accession>A0ACB7CGL5</accession>
<evidence type="ECO:0000313" key="2">
    <source>
        <dbReference type="Proteomes" id="UP000768646"/>
    </source>
</evidence>
<dbReference type="EMBL" id="JABTEG010000001">
    <property type="protein sequence ID" value="KAG4306340.1"/>
    <property type="molecule type" value="Genomic_DNA"/>
</dbReference>
<dbReference type="Proteomes" id="UP000768646">
    <property type="component" value="Unassembled WGS sequence"/>
</dbReference>
<proteinExistence type="predicted"/>
<evidence type="ECO:0000313" key="1">
    <source>
        <dbReference type="EMBL" id="KAG4306340.1"/>
    </source>
</evidence>
<protein>
    <submittedName>
        <fullName evidence="1">Uncharacterized protein</fullName>
    </submittedName>
</protein>
<keyword evidence="2" id="KW-1185">Reference proteome</keyword>
<comment type="caution">
    <text evidence="1">The sequence shown here is derived from an EMBL/GenBank/DDBJ whole genome shotgun (WGS) entry which is preliminary data.</text>
</comment>
<name>A0ACB7CGL5_9ASCO</name>